<organism evidence="3 4">
    <name type="scientific">Leishmania donovani</name>
    <dbReference type="NCBI Taxonomy" id="5661"/>
    <lineage>
        <taxon>Eukaryota</taxon>
        <taxon>Discoba</taxon>
        <taxon>Euglenozoa</taxon>
        <taxon>Kinetoplastea</taxon>
        <taxon>Metakinetoplastina</taxon>
        <taxon>Trypanosomatida</taxon>
        <taxon>Trypanosomatidae</taxon>
        <taxon>Leishmaniinae</taxon>
        <taxon>Leishmania</taxon>
    </lineage>
</organism>
<accession>A0A504XNG6</accession>
<feature type="compositionally biased region" description="Polar residues" evidence="2">
    <location>
        <begin position="718"/>
        <end position="737"/>
    </location>
</feature>
<feature type="region of interest" description="Disordered" evidence="2">
    <location>
        <begin position="1710"/>
        <end position="1921"/>
    </location>
</feature>
<dbReference type="VEuPathDB" id="TriTrypDB:LdCL_100013900"/>
<feature type="compositionally biased region" description="Basic and acidic residues" evidence="2">
    <location>
        <begin position="1839"/>
        <end position="1853"/>
    </location>
</feature>
<feature type="region of interest" description="Disordered" evidence="2">
    <location>
        <begin position="1026"/>
        <end position="1087"/>
    </location>
</feature>
<dbReference type="VEuPathDB" id="TriTrypDB:LDHU3_10.1040"/>
<evidence type="ECO:0000256" key="2">
    <source>
        <dbReference type="SAM" id="MobiDB-lite"/>
    </source>
</evidence>
<feature type="region of interest" description="Disordered" evidence="2">
    <location>
        <begin position="1378"/>
        <end position="1521"/>
    </location>
</feature>
<feature type="compositionally biased region" description="Low complexity" evidence="2">
    <location>
        <begin position="1584"/>
        <end position="1599"/>
    </location>
</feature>
<feature type="region of interest" description="Disordered" evidence="2">
    <location>
        <begin position="1249"/>
        <end position="1333"/>
    </location>
</feature>
<feature type="region of interest" description="Disordered" evidence="2">
    <location>
        <begin position="163"/>
        <end position="220"/>
    </location>
</feature>
<feature type="compositionally biased region" description="Polar residues" evidence="2">
    <location>
        <begin position="1051"/>
        <end position="1062"/>
    </location>
</feature>
<feature type="region of interest" description="Disordered" evidence="2">
    <location>
        <begin position="689"/>
        <end position="761"/>
    </location>
</feature>
<sequence length="2321" mass="245289">MAVAIMAMEGIEPAPPPQFEVVCTGHTRTFLPTPRAGSCPLDYTALFVTLHRRQSEKITCLHASRPVPLLASGSPRTRRLHEAFPSAAAGGWMTARTPPSSAAAYASQNAELDILGRRVERFATSAAHSTAPPSGSLEGRLAVAERAVPESVAATPVSTAALSSPYRVGRSGSTQPPPLPDLHSGTPSSTGSATTPLPTQQTEEVAPQSLAPSTSMPRDSTSFVSLAVSSLRPSVTRAISTATTEATALPSNTDRHYILMRRDSPFLAGRDDTPGEAAMEDVQQSRWLLSRHPRQRVSSGNADAVVDEVGAGAHGEVGTRERLQQQLQRTVERQRQLELLTFDFNGGLGDARGPQQRAAEHMFLSPDASDAHRSASEGPRRRRAAAAAAPYLFRGTGADDDADEIRADSVVVARGLSLAWAQARSRGSTSPSPQQHDLPLWWRRGQAARGRRPQPDAAQQGQSDDHRLSPSPAAAVGEDAHPRHTESAPQRTSAASSSAPASSVVVSRSAAPRATSTSTCAAQMLLSPSVRVDRRERSASLHVPLSFATAGVVDIDDTIVTSSCAVLPSPIPADHLRRPSLPTAALTDVVPSSRVPSEEVYRAEGALCLGDSSRRVSAFAHPRNSVSCCNSPAVDAMHADAVTAAAMASTVGHRAWKLGSRCSPCPSAGATGRTAASELSSRDDFHFERSTLKPHQDGVFEEDAGAVDEETPFVRRTSPGTSDGTGKESCSQRSSGSPGAAEPQGEILKPSASAGGRGDDCAGGIDVDAAVEEADEAGGSANAPALAATTSPMVYLSDMLRLSFSPDNGADDSRTVCAEIDEACGEPDVRAVRLAAQKAQRAGTARVGGAHDRYTCRPDNRRRHSRTVLADDGDDSSLCRSAASTSSSPPSQSRTAIRRLMDMEDEVVSDGNLSASPLSPLDVTRGRCGTAASMTTTGPSTCTPHRVAGRLALSADERRLHASAASTAAWGRANVGEHSHRGAAATVVTATPEESSARSSILSIFSTPAQTRLQSLLQASTWSTATPYSHEQGNSSHSSRRSFHRHPQVAPATSTGGRTSPRATRDDSEDVENEIKIGTADRNPYGRLPTAAATASARSMMPCDQAKRKCGNGGLRHSPGKAARASATVIVTPSRTAVAEAAPAAASTLHSSPFRGSGSFLQVYHGWRGSTSTAAPSGANWLSLSQEADIQLLARRTRLTHARGGSTTGAMTPKVCDLARSPQQPQPSPLSSPSRRSTGSLSFFLAAAAASPGSGGGTRTSGGGGFTEDDEGRGVRAAGSTVYGSAVARRRSWAPRKQQQKHRRRQQSHSSMGMHSPSVSVRGISRTDSSGSRFSEAFGVAPQRLTFGSAIASVSVANSNTDSVERWPTAYSTPAALALSHPRQQRQHRAPPPPYAFSPGDARRRGDGVEEAAESSRHSLLLSSEQRTASPRQSWALSTSSPLSLSPFAPRTPSGRLSLPSTELNQAPLRHGETRDGFSARSPPSTSIASAAEQRTQHVRGSSCRSRSLGSGRIRGSLRDIGGRRRANRALSFSTLRSSPSALATPTVWAGLEYALGAATPLGGRMDAPSPSPLNSGRQRRTSSDSSMTRSMESFHIASSGRSRASASLMLQLQPVQPRTFSTAPQPTLADELRLFASPVLTTAPIEPLVSSPSSATAPLPLATFIASPPRRTGPPTSTIAPPSMPSLVHSPRQRPSLPPELLALMQMRTSASAAAAETHRDPGDAPSSTSAQTAEIGAVAPPCAFASSGKPVQRRGCSERRDVNHSGASTSATSSTHSSNRKRARPGDGVSEPTTRSRAASDDATQVRHTERGGLGHSSKDAQCPLITPAPPSAALARRCEEPQRRRPHTADTADMADSSIAIPTVSEENAVGGHPPRFSSPPSAQPTPASALLPPSLPCQSRVASGDPPTHNAAAAHHAADAPALSLSGKTAHVSSNSRRDFVVMLNHKRMIVPAEHPFLIPRALFAPRAAKAAAEDGRSATGACDVGDCVVAAEGAASRPLHCYGDRPVLLLDCTGALLQRRQRRQRRQELQSRASQLVAARADLLRTKNLWSMRRIRARRQNKELSAPVSAVGDAGGDAGRGSGDSTARAPSGAAEGGDSTSHLLSELSRQRKAITHEMKEIRRELLTLLQEKRKQAATRDGCVLMLPSPETGEVQLFPGHHYRTVCFVGDELREVLPSDADVATAHHWQHRTPPLRKLASEGVARELSGNDERGAEGEHTSAKMAERPLWAMAELLGYVLYLRQCRRNPHYRSRRGATFDDDSIECQEGREGRVDFDKIAASISYDMVDQYLALPACEMAMYREWAIDKFKLLPPQ</sequence>
<feature type="region of interest" description="Disordered" evidence="2">
    <location>
        <begin position="1563"/>
        <end position="1599"/>
    </location>
</feature>
<keyword evidence="1" id="KW-0175">Coiled coil</keyword>
<feature type="compositionally biased region" description="Gly residues" evidence="2">
    <location>
        <begin position="1253"/>
        <end position="1266"/>
    </location>
</feature>
<feature type="compositionally biased region" description="Low complexity" evidence="2">
    <location>
        <begin position="1500"/>
        <end position="1515"/>
    </location>
</feature>
<feature type="compositionally biased region" description="Polar residues" evidence="2">
    <location>
        <begin position="1426"/>
        <end position="1436"/>
    </location>
</feature>
<feature type="compositionally biased region" description="Low complexity" evidence="2">
    <location>
        <begin position="487"/>
        <end position="517"/>
    </location>
</feature>
<feature type="compositionally biased region" description="Low complexity" evidence="2">
    <location>
        <begin position="184"/>
        <end position="199"/>
    </location>
</feature>
<feature type="compositionally biased region" description="Low complexity" evidence="2">
    <location>
        <begin position="1766"/>
        <end position="1779"/>
    </location>
</feature>
<feature type="region of interest" description="Disordered" evidence="2">
    <location>
        <begin position="843"/>
        <end position="894"/>
    </location>
</feature>
<evidence type="ECO:0000256" key="1">
    <source>
        <dbReference type="SAM" id="Coils"/>
    </source>
</evidence>
<feature type="compositionally biased region" description="Low complexity" evidence="2">
    <location>
        <begin position="1437"/>
        <end position="1447"/>
    </location>
</feature>
<feature type="compositionally biased region" description="Low complexity" evidence="2">
    <location>
        <begin position="1666"/>
        <end position="1679"/>
    </location>
</feature>
<proteinExistence type="predicted"/>
<dbReference type="EMBL" id="RHLC01000036">
    <property type="protein sequence ID" value="TPP46597.1"/>
    <property type="molecule type" value="Genomic_DNA"/>
</dbReference>
<evidence type="ECO:0000313" key="4">
    <source>
        <dbReference type="Proteomes" id="UP000318447"/>
    </source>
</evidence>
<feature type="compositionally biased region" description="Basic residues" evidence="2">
    <location>
        <begin position="1038"/>
        <end position="1047"/>
    </location>
</feature>
<feature type="coiled-coil region" evidence="1">
    <location>
        <begin position="2109"/>
        <end position="2136"/>
    </location>
</feature>
<protein>
    <submittedName>
        <fullName evidence="3">Uncharacterized protein</fullName>
    </submittedName>
</protein>
<gene>
    <name evidence="3" type="ORF">CGC21_23520</name>
</gene>
<feature type="compositionally biased region" description="Basic residues" evidence="2">
    <location>
        <begin position="1288"/>
        <end position="1307"/>
    </location>
</feature>
<dbReference type="VEuPathDB" id="TriTrypDB:LdBPK_100710.1"/>
<evidence type="ECO:0000313" key="3">
    <source>
        <dbReference type="EMBL" id="TPP46597.1"/>
    </source>
</evidence>
<feature type="region of interest" description="Disordered" evidence="2">
    <location>
        <begin position="1218"/>
        <end position="1237"/>
    </location>
</feature>
<dbReference type="Proteomes" id="UP000318447">
    <property type="component" value="Unassembled WGS sequence"/>
</dbReference>
<dbReference type="VEuPathDB" id="TriTrypDB:LdBPK_100700.1"/>
<feature type="compositionally biased region" description="Low complexity" evidence="2">
    <location>
        <begin position="1882"/>
        <end position="1896"/>
    </location>
</feature>
<reference evidence="4" key="1">
    <citation type="submission" date="2019-02" db="EMBL/GenBank/DDBJ databases">
        <title>FDA dAtabase for Regulatory Grade micrObial Sequences (FDA-ARGOS): Supporting development and validation of Infectious Disease Dx tests.</title>
        <authorList>
            <person name="Duncan R."/>
            <person name="Fisher C."/>
            <person name="Tallon L."/>
            <person name="Sadzewicz L."/>
            <person name="Sengamalay N."/>
            <person name="Ott S."/>
            <person name="Godinez A."/>
            <person name="Nagaraj S."/>
            <person name="Vavikolanu K."/>
            <person name="Nadendla S."/>
            <person name="Aluvathingal J."/>
            <person name="Sichtig H."/>
        </authorList>
    </citation>
    <scope>NUCLEOTIDE SEQUENCE [LARGE SCALE GENOMIC DNA]</scope>
    <source>
        <strain evidence="4">FDAARGOS_361</strain>
    </source>
</reference>
<name>A0A504XNG6_LEIDO</name>
<feature type="compositionally biased region" description="Acidic residues" evidence="2">
    <location>
        <begin position="699"/>
        <end position="711"/>
    </location>
</feature>
<feature type="compositionally biased region" description="Low complexity" evidence="2">
    <location>
        <begin position="1910"/>
        <end position="1921"/>
    </location>
</feature>
<feature type="region of interest" description="Disordered" evidence="2">
    <location>
        <begin position="1666"/>
        <end position="1697"/>
    </location>
</feature>
<dbReference type="VEuPathDB" id="TriTrypDB:LdCL_100013800"/>
<feature type="compositionally biased region" description="Basic and acidic residues" evidence="2">
    <location>
        <begin position="1800"/>
        <end position="1821"/>
    </location>
</feature>
<feature type="compositionally biased region" description="Low complexity" evidence="2">
    <location>
        <begin position="876"/>
        <end position="894"/>
    </location>
</feature>
<feature type="region of interest" description="Disordered" evidence="2">
    <location>
        <begin position="446"/>
        <end position="517"/>
    </location>
</feature>
<comment type="caution">
    <text evidence="3">The sequence shown here is derived from an EMBL/GenBank/DDBJ whole genome shotgun (WGS) entry which is preliminary data.</text>
</comment>
<dbReference type="VEuPathDB" id="TriTrypDB:LDHU3_10.1030"/>
<feature type="compositionally biased region" description="Gly residues" evidence="2">
    <location>
        <begin position="2078"/>
        <end position="2087"/>
    </location>
</feature>
<feature type="compositionally biased region" description="Polar residues" evidence="2">
    <location>
        <begin position="210"/>
        <end position="220"/>
    </location>
</feature>
<feature type="compositionally biased region" description="Basic and acidic residues" evidence="2">
    <location>
        <begin position="689"/>
        <end position="698"/>
    </location>
</feature>
<feature type="compositionally biased region" description="Basic and acidic residues" evidence="2">
    <location>
        <begin position="849"/>
        <end position="859"/>
    </location>
</feature>
<feature type="region of interest" description="Disordered" evidence="2">
    <location>
        <begin position="2066"/>
        <end position="2108"/>
    </location>
</feature>